<dbReference type="InterPro" id="IPR050855">
    <property type="entry name" value="NDM-1-like"/>
</dbReference>
<dbReference type="Pfam" id="PF21221">
    <property type="entry name" value="B_lactamase-like_C"/>
    <property type="match status" value="1"/>
</dbReference>
<evidence type="ECO:0000259" key="2">
    <source>
        <dbReference type="SMART" id="SM00849"/>
    </source>
</evidence>
<dbReference type="AlphaFoldDB" id="A0A553GXC3"/>
<dbReference type="GO" id="GO:0017001">
    <property type="term" value="P:antibiotic catabolic process"/>
    <property type="evidence" value="ECO:0007669"/>
    <property type="project" value="UniProtKB-ARBA"/>
</dbReference>
<dbReference type="EMBL" id="VJOY01000009">
    <property type="protein sequence ID" value="TRX74149.1"/>
    <property type="molecule type" value="Genomic_DNA"/>
</dbReference>
<accession>A0A553GXC3</accession>
<dbReference type="InterPro" id="IPR036866">
    <property type="entry name" value="RibonucZ/Hydroxyglut_hydro"/>
</dbReference>
<reference evidence="3 4" key="1">
    <citation type="submission" date="2019-07" db="EMBL/GenBank/DDBJ databases">
        <title>Pseudomonas mangiferae sp. nov., isolated from bark of mango tree in Thailand.</title>
        <authorList>
            <person name="Srisuk N."/>
            <person name="Anurat P."/>
        </authorList>
    </citation>
    <scope>NUCLEOTIDE SEQUENCE [LARGE SCALE GENOMIC DNA]</scope>
    <source>
        <strain evidence="3 4">DMKU_BBB3-04</strain>
    </source>
</reference>
<dbReference type="Gene3D" id="1.10.10.10">
    <property type="entry name" value="Winged helix-like DNA-binding domain superfamily/Winged helix DNA-binding domain"/>
    <property type="match status" value="1"/>
</dbReference>
<sequence>MARGTRVSGAGEGSLRYPFPAPPPRGRLLPVAPGVYWIRMPLPYALDHINLWALEDGPGWTLVDTGVRSATSLAVWDELFAHWPDRRPPTRVIVTHLHADHVGLAGWFAERHGCALWMSRLEYQGSRLTVAEAGAPSAEAAAFYHRAGWSPSAIAEQARGQVRYAAQFHPLPDHYRRLVEGDTFTIGEQRWRVIVGTGHSPEHVCLHCPELGLLVSGDQVLPRITSNLSTYPREPDADPLAGWYASLARLRREVPDDVLVLPSHNECFYGLHARLEQLRRSTDQALDALREALVQPRRVLDTFEALFARPIDPGNVTLLRMATGEAVSHLNHLLRRGEARCEVDGEGVAWFFREPACQMTSQ</sequence>
<dbReference type="Pfam" id="PF00753">
    <property type="entry name" value="Lactamase_B"/>
    <property type="match status" value="1"/>
</dbReference>
<proteinExistence type="inferred from homology"/>
<organism evidence="3 4">
    <name type="scientific">Pseudomonas mangiferae</name>
    <dbReference type="NCBI Taxonomy" id="2593654"/>
    <lineage>
        <taxon>Bacteria</taxon>
        <taxon>Pseudomonadati</taxon>
        <taxon>Pseudomonadota</taxon>
        <taxon>Gammaproteobacteria</taxon>
        <taxon>Pseudomonadales</taxon>
        <taxon>Pseudomonadaceae</taxon>
        <taxon>Pseudomonas</taxon>
    </lineage>
</organism>
<gene>
    <name evidence="3" type="ORF">FM069_13520</name>
</gene>
<keyword evidence="3" id="KW-0378">Hydrolase</keyword>
<dbReference type="InterPro" id="IPR001279">
    <property type="entry name" value="Metallo-B-lactamas"/>
</dbReference>
<dbReference type="InterPro" id="IPR036388">
    <property type="entry name" value="WH-like_DNA-bd_sf"/>
</dbReference>
<comment type="similarity">
    <text evidence="1">Belongs to the metallo-beta-lactamase superfamily. Class-B beta-lactamase family.</text>
</comment>
<evidence type="ECO:0000313" key="4">
    <source>
        <dbReference type="Proteomes" id="UP000315235"/>
    </source>
</evidence>
<dbReference type="SUPFAM" id="SSF56281">
    <property type="entry name" value="Metallo-hydrolase/oxidoreductase"/>
    <property type="match status" value="1"/>
</dbReference>
<dbReference type="GO" id="GO:0016787">
    <property type="term" value="F:hydrolase activity"/>
    <property type="evidence" value="ECO:0007669"/>
    <property type="project" value="UniProtKB-KW"/>
</dbReference>
<name>A0A553GXC3_9PSED</name>
<dbReference type="Proteomes" id="UP000315235">
    <property type="component" value="Unassembled WGS sequence"/>
</dbReference>
<dbReference type="OrthoDB" id="9815874at2"/>
<dbReference type="PANTHER" id="PTHR42951:SF4">
    <property type="entry name" value="ACYL-COENZYME A THIOESTERASE MBLAC2"/>
    <property type="match status" value="1"/>
</dbReference>
<comment type="caution">
    <text evidence="3">The sequence shown here is derived from an EMBL/GenBank/DDBJ whole genome shotgun (WGS) entry which is preliminary data.</text>
</comment>
<protein>
    <submittedName>
        <fullName evidence="3">MBL fold metallo-hydrolase</fullName>
    </submittedName>
</protein>
<dbReference type="PANTHER" id="PTHR42951">
    <property type="entry name" value="METALLO-BETA-LACTAMASE DOMAIN-CONTAINING"/>
    <property type="match status" value="1"/>
</dbReference>
<keyword evidence="4" id="KW-1185">Reference proteome</keyword>
<dbReference type="RefSeq" id="WP_143488887.1">
    <property type="nucleotide sequence ID" value="NZ_VJOY01000009.1"/>
</dbReference>
<feature type="domain" description="Metallo-beta-lactamase" evidence="2">
    <location>
        <begin position="48"/>
        <end position="264"/>
    </location>
</feature>
<evidence type="ECO:0000256" key="1">
    <source>
        <dbReference type="ARBA" id="ARBA00005250"/>
    </source>
</evidence>
<evidence type="ECO:0000313" key="3">
    <source>
        <dbReference type="EMBL" id="TRX74149.1"/>
    </source>
</evidence>
<dbReference type="SMART" id="SM00849">
    <property type="entry name" value="Lactamase_B"/>
    <property type="match status" value="1"/>
</dbReference>
<dbReference type="InterPro" id="IPR048933">
    <property type="entry name" value="B_lactamase-like_C"/>
</dbReference>
<dbReference type="Gene3D" id="3.60.15.10">
    <property type="entry name" value="Ribonuclease Z/Hydroxyacylglutathione hydrolase-like"/>
    <property type="match status" value="1"/>
</dbReference>